<dbReference type="Proteomes" id="UP000887560">
    <property type="component" value="Unplaced"/>
</dbReference>
<evidence type="ECO:0000256" key="1">
    <source>
        <dbReference type="SAM" id="MobiDB-lite"/>
    </source>
</evidence>
<accession>A0A915PAG7</accession>
<dbReference type="AlphaFoldDB" id="A0A915PAG7"/>
<sequence>MSAPPPYNPQYNCYPPQPQPNYGQPQPGYAYGGQYPGYPQQQPQVVNGGIDMIFAWWKGTGHLVTTIVVFGHCWLFAAGVA</sequence>
<organism evidence="2 3">
    <name type="scientific">Meloidogyne floridensis</name>
    <dbReference type="NCBI Taxonomy" id="298350"/>
    <lineage>
        <taxon>Eukaryota</taxon>
        <taxon>Metazoa</taxon>
        <taxon>Ecdysozoa</taxon>
        <taxon>Nematoda</taxon>
        <taxon>Chromadorea</taxon>
        <taxon>Rhabditida</taxon>
        <taxon>Tylenchina</taxon>
        <taxon>Tylenchomorpha</taxon>
        <taxon>Tylenchoidea</taxon>
        <taxon>Meloidogynidae</taxon>
        <taxon>Meloidogyninae</taxon>
        <taxon>Meloidogyne</taxon>
    </lineage>
</organism>
<reference evidence="3" key="1">
    <citation type="submission" date="2022-11" db="UniProtKB">
        <authorList>
            <consortium name="WormBaseParasite"/>
        </authorList>
    </citation>
    <scope>IDENTIFICATION</scope>
</reference>
<feature type="compositionally biased region" description="Low complexity" evidence="1">
    <location>
        <begin position="9"/>
        <end position="26"/>
    </location>
</feature>
<protein>
    <submittedName>
        <fullName evidence="3">Uncharacterized protein</fullName>
    </submittedName>
</protein>
<keyword evidence="2" id="KW-1185">Reference proteome</keyword>
<feature type="region of interest" description="Disordered" evidence="1">
    <location>
        <begin position="1"/>
        <end position="26"/>
    </location>
</feature>
<evidence type="ECO:0000313" key="2">
    <source>
        <dbReference type="Proteomes" id="UP000887560"/>
    </source>
</evidence>
<name>A0A915PAG7_9BILA</name>
<proteinExistence type="predicted"/>
<dbReference type="WBParaSite" id="scf7180000423585.g11351">
    <property type="protein sequence ID" value="scf7180000423585.g11351"/>
    <property type="gene ID" value="scf7180000423585.g11351"/>
</dbReference>
<evidence type="ECO:0000313" key="3">
    <source>
        <dbReference type="WBParaSite" id="scf7180000423585.g11351"/>
    </source>
</evidence>